<evidence type="ECO:0000313" key="2">
    <source>
        <dbReference type="Proteomes" id="UP000318296"/>
    </source>
</evidence>
<name>A0A554LFQ0_9BACT</name>
<dbReference type="EMBL" id="VMGH01000031">
    <property type="protein sequence ID" value="TSC91672.1"/>
    <property type="molecule type" value="Genomic_DNA"/>
</dbReference>
<protein>
    <submittedName>
        <fullName evidence="1">Uncharacterized protein</fullName>
    </submittedName>
</protein>
<organism evidence="1 2">
    <name type="scientific">Candidatus Berkelbacteria bacterium Licking1014_96</name>
    <dbReference type="NCBI Taxonomy" id="2017149"/>
    <lineage>
        <taxon>Bacteria</taxon>
        <taxon>Candidatus Berkelbacteria</taxon>
    </lineage>
</organism>
<dbReference type="AlphaFoldDB" id="A0A554LFQ0"/>
<gene>
    <name evidence="1" type="ORF">CEN92_223</name>
</gene>
<accession>A0A554LFQ0</accession>
<proteinExistence type="predicted"/>
<sequence length="112" mass="12288">MRIRIISTPAGGAPPEIREQWVGVELPVDEADMISAGLQQAFGIEGIDAGTRQPTRGRIENRDGYAVDTQAAVGCLKQAGRIEAAEWWQRFLNETGGDILVFGRQFCEVVEE</sequence>
<evidence type="ECO:0000313" key="1">
    <source>
        <dbReference type="EMBL" id="TSC91672.1"/>
    </source>
</evidence>
<dbReference type="Proteomes" id="UP000318296">
    <property type="component" value="Unassembled WGS sequence"/>
</dbReference>
<comment type="caution">
    <text evidence="1">The sequence shown here is derived from an EMBL/GenBank/DDBJ whole genome shotgun (WGS) entry which is preliminary data.</text>
</comment>
<reference evidence="1 2" key="1">
    <citation type="submission" date="2017-07" db="EMBL/GenBank/DDBJ databases">
        <title>Mechanisms for carbon and nitrogen cycling indicate functional differentiation within the Candidate Phyla Radiation.</title>
        <authorList>
            <person name="Danczak R.E."/>
            <person name="Johnston M.D."/>
            <person name="Kenah C."/>
            <person name="Slattery M."/>
            <person name="Wrighton K.C."/>
            <person name="Wilkins M.J."/>
        </authorList>
    </citation>
    <scope>NUCLEOTIDE SEQUENCE [LARGE SCALE GENOMIC DNA]</scope>
    <source>
        <strain evidence="1">Licking1014_96</strain>
    </source>
</reference>